<evidence type="ECO:0008006" key="3">
    <source>
        <dbReference type="Google" id="ProtNLM"/>
    </source>
</evidence>
<name>A0ABW3BBY9_9ACTN</name>
<comment type="caution">
    <text evidence="1">The sequence shown here is derived from an EMBL/GenBank/DDBJ whole genome shotgun (WGS) entry which is preliminary data.</text>
</comment>
<evidence type="ECO:0000313" key="1">
    <source>
        <dbReference type="EMBL" id="MFD0800600.1"/>
    </source>
</evidence>
<dbReference type="Proteomes" id="UP001596956">
    <property type="component" value="Unassembled WGS sequence"/>
</dbReference>
<organism evidence="1 2">
    <name type="scientific">Streptomonospora algeriensis</name>
    <dbReference type="NCBI Taxonomy" id="995084"/>
    <lineage>
        <taxon>Bacteria</taxon>
        <taxon>Bacillati</taxon>
        <taxon>Actinomycetota</taxon>
        <taxon>Actinomycetes</taxon>
        <taxon>Streptosporangiales</taxon>
        <taxon>Nocardiopsidaceae</taxon>
        <taxon>Streptomonospora</taxon>
    </lineage>
</organism>
<gene>
    <name evidence="1" type="ORF">ACFQZU_04595</name>
</gene>
<protein>
    <recommendedName>
        <fullName evidence="3">DUF559 domain-containing protein</fullName>
    </recommendedName>
</protein>
<dbReference type="EMBL" id="JBHTHR010000072">
    <property type="protein sequence ID" value="MFD0800600.1"/>
    <property type="molecule type" value="Genomic_DNA"/>
</dbReference>
<accession>A0ABW3BBY9</accession>
<keyword evidence="2" id="KW-1185">Reference proteome</keyword>
<sequence>MSRIGCAPARVAIADLWWADRLLIGEADGIGPHSTADALARDRRRQNALQIRYPGIRVVRFTWSDLDRPGYIRSVIADAGGC</sequence>
<proteinExistence type="predicted"/>
<evidence type="ECO:0000313" key="2">
    <source>
        <dbReference type="Proteomes" id="UP001596956"/>
    </source>
</evidence>
<reference evidence="2" key="1">
    <citation type="journal article" date="2019" name="Int. J. Syst. Evol. Microbiol.">
        <title>The Global Catalogue of Microorganisms (GCM) 10K type strain sequencing project: providing services to taxonomists for standard genome sequencing and annotation.</title>
        <authorList>
            <consortium name="The Broad Institute Genomics Platform"/>
            <consortium name="The Broad Institute Genome Sequencing Center for Infectious Disease"/>
            <person name="Wu L."/>
            <person name="Ma J."/>
        </authorList>
    </citation>
    <scope>NUCLEOTIDE SEQUENCE [LARGE SCALE GENOMIC DNA]</scope>
    <source>
        <strain evidence="2">CCUG 63369</strain>
    </source>
</reference>